<gene>
    <name evidence="2" type="ORF">NMYAN_160018</name>
</gene>
<feature type="region of interest" description="Disordered" evidence="1">
    <location>
        <begin position="1"/>
        <end position="23"/>
    </location>
</feature>
<accession>A0A8H8YY24</accession>
<proteinExistence type="predicted"/>
<evidence type="ECO:0000313" key="2">
    <source>
        <dbReference type="EMBL" id="CAE6497634.1"/>
    </source>
</evidence>
<sequence length="84" mass="9117">MNNPADDETNPEMIPAIPDPGLNDREMRRQVIALKLFDAQTPGFQAEFDPDEAELLGAFREEALSETDALDSSIDQSGSAEGGH</sequence>
<dbReference type="AlphaFoldDB" id="A0A8H8YY24"/>
<name>A0A8H8YY24_9PROT</name>
<dbReference type="Proteomes" id="UP000601736">
    <property type="component" value="Unassembled WGS sequence"/>
</dbReference>
<evidence type="ECO:0000313" key="3">
    <source>
        <dbReference type="Proteomes" id="UP000601736"/>
    </source>
</evidence>
<dbReference type="RefSeq" id="WP_239654123.1">
    <property type="nucleotide sequence ID" value="NZ_CAJNAP010000008.1"/>
</dbReference>
<evidence type="ECO:0000256" key="1">
    <source>
        <dbReference type="SAM" id="MobiDB-lite"/>
    </source>
</evidence>
<feature type="compositionally biased region" description="Acidic residues" evidence="1">
    <location>
        <begin position="1"/>
        <end position="10"/>
    </location>
</feature>
<feature type="region of interest" description="Disordered" evidence="1">
    <location>
        <begin position="64"/>
        <end position="84"/>
    </location>
</feature>
<organism evidence="2 3">
    <name type="scientific">Nitrosomonas nitrosa</name>
    <dbReference type="NCBI Taxonomy" id="52442"/>
    <lineage>
        <taxon>Bacteria</taxon>
        <taxon>Pseudomonadati</taxon>
        <taxon>Pseudomonadota</taxon>
        <taxon>Betaproteobacteria</taxon>
        <taxon>Nitrosomonadales</taxon>
        <taxon>Nitrosomonadaceae</taxon>
        <taxon>Nitrosomonas</taxon>
    </lineage>
</organism>
<reference evidence="2" key="1">
    <citation type="submission" date="2021-02" db="EMBL/GenBank/DDBJ databases">
        <authorList>
            <person name="Han P."/>
        </authorList>
    </citation>
    <scope>NUCLEOTIDE SEQUENCE</scope>
    <source>
        <strain evidence="2">Nitrosomonas nitrosa 18-3D</strain>
    </source>
</reference>
<feature type="compositionally biased region" description="Polar residues" evidence="1">
    <location>
        <begin position="73"/>
        <end position="84"/>
    </location>
</feature>
<dbReference type="EMBL" id="CAJNAP010000008">
    <property type="protein sequence ID" value="CAE6497634.1"/>
    <property type="molecule type" value="Genomic_DNA"/>
</dbReference>
<comment type="caution">
    <text evidence="2">The sequence shown here is derived from an EMBL/GenBank/DDBJ whole genome shotgun (WGS) entry which is preliminary data.</text>
</comment>
<protein>
    <submittedName>
        <fullName evidence="2">Protein TraD</fullName>
    </submittedName>
</protein>